<dbReference type="CDD" id="cd08946">
    <property type="entry name" value="SDR_e"/>
    <property type="match status" value="1"/>
</dbReference>
<evidence type="ECO:0000256" key="3">
    <source>
        <dbReference type="ARBA" id="ARBA00023027"/>
    </source>
</evidence>
<proteinExistence type="inferred from homology"/>
<protein>
    <recommendedName>
        <fullName evidence="4">NAD-dependent epimerase/dehydratase domain-containing protein</fullName>
    </recommendedName>
</protein>
<dbReference type="EMBL" id="UINC01075206">
    <property type="protein sequence ID" value="SVC13161.1"/>
    <property type="molecule type" value="Genomic_DNA"/>
</dbReference>
<evidence type="ECO:0000259" key="4">
    <source>
        <dbReference type="Pfam" id="PF01370"/>
    </source>
</evidence>
<keyword evidence="2" id="KW-0560">Oxidoreductase</keyword>
<keyword evidence="3" id="KW-0520">NAD</keyword>
<sequence length="166" mass="18152">MVLVTGAAGRLGRRVVLRLIDKGYHVLGTDKEAFEDSPSPFVQAELCDMGQANALLTGAEAIIHMGAIPGPGADEYETFKNNVLSTFNIMWAAMNQNLSRIVFSSSAFGMGWTHDPSAFVPFYLPLDEEHPMMPFEPYSLSKQIGECIGEMVTRSATTSIVSLRFT</sequence>
<evidence type="ECO:0000256" key="2">
    <source>
        <dbReference type="ARBA" id="ARBA00023002"/>
    </source>
</evidence>
<dbReference type="Pfam" id="PF01370">
    <property type="entry name" value="Epimerase"/>
    <property type="match status" value="1"/>
</dbReference>
<dbReference type="PANTHER" id="PTHR43103:SF5">
    <property type="entry name" value="4-EPIMERASE, PUTATIVE (AFU_ORTHOLOGUE AFUA_7G00360)-RELATED"/>
    <property type="match status" value="1"/>
</dbReference>
<feature type="non-terminal residue" evidence="5">
    <location>
        <position position="166"/>
    </location>
</feature>
<reference evidence="5" key="1">
    <citation type="submission" date="2018-05" db="EMBL/GenBank/DDBJ databases">
        <authorList>
            <person name="Lanie J.A."/>
            <person name="Ng W.-L."/>
            <person name="Kazmierczak K.M."/>
            <person name="Andrzejewski T.M."/>
            <person name="Davidsen T.M."/>
            <person name="Wayne K.J."/>
            <person name="Tettelin H."/>
            <person name="Glass J.I."/>
            <person name="Rusch D."/>
            <person name="Podicherti R."/>
            <person name="Tsui H.-C.T."/>
            <person name="Winkler M.E."/>
        </authorList>
    </citation>
    <scope>NUCLEOTIDE SEQUENCE</scope>
</reference>
<dbReference type="Gene3D" id="3.40.50.720">
    <property type="entry name" value="NAD(P)-binding Rossmann-like Domain"/>
    <property type="match status" value="1"/>
</dbReference>
<dbReference type="InterPro" id="IPR001509">
    <property type="entry name" value="Epimerase_deHydtase"/>
</dbReference>
<organism evidence="5">
    <name type="scientific">marine metagenome</name>
    <dbReference type="NCBI Taxonomy" id="408172"/>
    <lineage>
        <taxon>unclassified sequences</taxon>
        <taxon>metagenomes</taxon>
        <taxon>ecological metagenomes</taxon>
    </lineage>
</organism>
<dbReference type="AlphaFoldDB" id="A0A382JRD1"/>
<accession>A0A382JRD1</accession>
<dbReference type="PANTHER" id="PTHR43103">
    <property type="entry name" value="NUCLEOSIDE-DIPHOSPHATE-SUGAR EPIMERASE"/>
    <property type="match status" value="1"/>
</dbReference>
<dbReference type="GO" id="GO:0016491">
    <property type="term" value="F:oxidoreductase activity"/>
    <property type="evidence" value="ECO:0007669"/>
    <property type="project" value="UniProtKB-KW"/>
</dbReference>
<dbReference type="SUPFAM" id="SSF51735">
    <property type="entry name" value="NAD(P)-binding Rossmann-fold domains"/>
    <property type="match status" value="1"/>
</dbReference>
<feature type="domain" description="NAD-dependent epimerase/dehydratase" evidence="4">
    <location>
        <begin position="2"/>
        <end position="165"/>
    </location>
</feature>
<comment type="similarity">
    <text evidence="1">Belongs to the NAD(P)-dependent epimerase/dehydratase family.</text>
</comment>
<gene>
    <name evidence="5" type="ORF">METZ01_LOCUS266015</name>
</gene>
<dbReference type="InterPro" id="IPR036291">
    <property type="entry name" value="NAD(P)-bd_dom_sf"/>
</dbReference>
<evidence type="ECO:0000256" key="1">
    <source>
        <dbReference type="ARBA" id="ARBA00007637"/>
    </source>
</evidence>
<name>A0A382JRD1_9ZZZZ</name>
<evidence type="ECO:0000313" key="5">
    <source>
        <dbReference type="EMBL" id="SVC13161.1"/>
    </source>
</evidence>